<sequence length="201" mass="22106">MPQPAAFVSVQPSDGQPTPSNVSNKNMKHGGEVLFLDGTGEVAVTISRNSQQPLSTVPAPVQMVLRRIPLSKGKENLKIFQPVDHAELGSRSQCPLPRHDDYHEYFKRSFEEDIAAQVPQGVEWYDCGEILHSGMVWKTCISERRAFHMLPYEKPDEKAGEAATTEHFVVVGDLGKIGRRLMSEGTVGLSTGTSSVDNCVE</sequence>
<gene>
    <name evidence="2" type="ORF">ZEAMMB73_Zm00001d053064</name>
</gene>
<feature type="region of interest" description="Disordered" evidence="1">
    <location>
        <begin position="1"/>
        <end position="26"/>
    </location>
</feature>
<protein>
    <submittedName>
        <fullName evidence="2">Uncharacterized protein</fullName>
    </submittedName>
</protein>
<name>A0A1D6QLT0_MAIZE</name>
<dbReference type="AlphaFoldDB" id="A0A1D6QLT0"/>
<dbReference type="EMBL" id="CM000780">
    <property type="protein sequence ID" value="AQK58639.1"/>
    <property type="molecule type" value="Genomic_DNA"/>
</dbReference>
<reference evidence="2" key="1">
    <citation type="submission" date="2015-12" db="EMBL/GenBank/DDBJ databases">
        <title>Update maize B73 reference genome by single molecule sequencing technologies.</title>
        <authorList>
            <consortium name="Maize Genome Sequencing Project"/>
            <person name="Ware D."/>
        </authorList>
    </citation>
    <scope>NUCLEOTIDE SEQUENCE</scope>
    <source>
        <tissue evidence="2">Seedling</tissue>
    </source>
</reference>
<proteinExistence type="predicted"/>
<dbReference type="ExpressionAtlas" id="A0A1D6QLT0">
    <property type="expression patterns" value="baseline and differential"/>
</dbReference>
<evidence type="ECO:0000313" key="2">
    <source>
        <dbReference type="EMBL" id="AQK58639.1"/>
    </source>
</evidence>
<evidence type="ECO:0000256" key="1">
    <source>
        <dbReference type="SAM" id="MobiDB-lite"/>
    </source>
</evidence>
<dbReference type="InParanoid" id="A0A1D6QLT0"/>
<feature type="compositionally biased region" description="Polar residues" evidence="1">
    <location>
        <begin position="10"/>
        <end position="25"/>
    </location>
</feature>
<organism evidence="2">
    <name type="scientific">Zea mays</name>
    <name type="common">Maize</name>
    <dbReference type="NCBI Taxonomy" id="4577"/>
    <lineage>
        <taxon>Eukaryota</taxon>
        <taxon>Viridiplantae</taxon>
        <taxon>Streptophyta</taxon>
        <taxon>Embryophyta</taxon>
        <taxon>Tracheophyta</taxon>
        <taxon>Spermatophyta</taxon>
        <taxon>Magnoliopsida</taxon>
        <taxon>Liliopsida</taxon>
        <taxon>Poales</taxon>
        <taxon>Poaceae</taxon>
        <taxon>PACMAD clade</taxon>
        <taxon>Panicoideae</taxon>
        <taxon>Andropogonodae</taxon>
        <taxon>Andropogoneae</taxon>
        <taxon>Tripsacinae</taxon>
        <taxon>Zea</taxon>
    </lineage>
</organism>
<accession>A0A1D6QLT0</accession>